<sequence>MRLGDGTGEGVIAAYYGIRGWPMMLPSSERGVFLKKLHGIKVRILREMTAKGEVPLRPGVDAFLDDALADGASVAVVAGTASVADDGFVSSAMLNLGPNRAFKLRVVTMGGGSTDGGQQEEAAPSSAPDDDNPFANFEAQASAQRPRRDGVQAVQARAKSQAAKEFVRMYNLQKASGMGLEVDPKILSAAERAGRLTPSVMAALAATLGSPLNKTVVVAGGHSIMEAGKSVGMLTLGVPPSVAMRGGFSAADAIFDGFGAGGGLTWRKARLILDKRNEKAAQ</sequence>
<dbReference type="PANTHER" id="PTHR42896:SF2">
    <property type="entry name" value="CBBY-LIKE PROTEIN"/>
    <property type="match status" value="1"/>
</dbReference>
<evidence type="ECO:0000313" key="2">
    <source>
        <dbReference type="EMBL" id="PSC67499.1"/>
    </source>
</evidence>
<protein>
    <submittedName>
        <fullName evidence="2">Haloacid dehalogenase-like hydrolase domain-containing protein</fullName>
    </submittedName>
</protein>
<organism evidence="2 3">
    <name type="scientific">Micractinium conductrix</name>
    <dbReference type="NCBI Taxonomy" id="554055"/>
    <lineage>
        <taxon>Eukaryota</taxon>
        <taxon>Viridiplantae</taxon>
        <taxon>Chlorophyta</taxon>
        <taxon>core chlorophytes</taxon>
        <taxon>Trebouxiophyceae</taxon>
        <taxon>Chlorellales</taxon>
        <taxon>Chlorellaceae</taxon>
        <taxon>Chlorella clade</taxon>
        <taxon>Micractinium</taxon>
    </lineage>
</organism>
<dbReference type="OrthoDB" id="545219at2759"/>
<keyword evidence="3" id="KW-1185">Reference proteome</keyword>
<evidence type="ECO:0000313" key="3">
    <source>
        <dbReference type="Proteomes" id="UP000239649"/>
    </source>
</evidence>
<dbReference type="EMBL" id="LHPF02000057">
    <property type="protein sequence ID" value="PSC67499.1"/>
    <property type="molecule type" value="Genomic_DNA"/>
</dbReference>
<gene>
    <name evidence="2" type="ORF">C2E20_8829</name>
</gene>
<dbReference type="PANTHER" id="PTHR42896">
    <property type="entry name" value="XYLULOSE-1,5-BISPHOSPHATE (XUBP) PHOSPHATASE"/>
    <property type="match status" value="1"/>
</dbReference>
<dbReference type="AlphaFoldDB" id="A0A2P6V082"/>
<proteinExistence type="predicted"/>
<dbReference type="Gene3D" id="3.40.50.1000">
    <property type="entry name" value="HAD superfamily/HAD-like"/>
    <property type="match status" value="1"/>
</dbReference>
<reference evidence="2 3" key="1">
    <citation type="journal article" date="2018" name="Plant J.">
        <title>Genome sequences of Chlorella sorokiniana UTEX 1602 and Micractinium conductrix SAG 241.80: implications to maltose excretion by a green alga.</title>
        <authorList>
            <person name="Arriola M.B."/>
            <person name="Velmurugan N."/>
            <person name="Zhang Y."/>
            <person name="Plunkett M.H."/>
            <person name="Hondzo H."/>
            <person name="Barney B.M."/>
        </authorList>
    </citation>
    <scope>NUCLEOTIDE SEQUENCE [LARGE SCALE GENOMIC DNA]</scope>
    <source>
        <strain evidence="2 3">SAG 241.80</strain>
    </source>
</reference>
<dbReference type="InterPro" id="IPR044999">
    <property type="entry name" value="CbbY-like"/>
</dbReference>
<dbReference type="Proteomes" id="UP000239649">
    <property type="component" value="Unassembled WGS sequence"/>
</dbReference>
<feature type="region of interest" description="Disordered" evidence="1">
    <location>
        <begin position="108"/>
        <end position="135"/>
    </location>
</feature>
<accession>A0A2P6V082</accession>
<dbReference type="GO" id="GO:0016787">
    <property type="term" value="F:hydrolase activity"/>
    <property type="evidence" value="ECO:0007669"/>
    <property type="project" value="UniProtKB-KW"/>
</dbReference>
<dbReference type="InterPro" id="IPR023214">
    <property type="entry name" value="HAD_sf"/>
</dbReference>
<comment type="caution">
    <text evidence="2">The sequence shown here is derived from an EMBL/GenBank/DDBJ whole genome shotgun (WGS) entry which is preliminary data.</text>
</comment>
<name>A0A2P6V082_9CHLO</name>
<evidence type="ECO:0000256" key="1">
    <source>
        <dbReference type="SAM" id="MobiDB-lite"/>
    </source>
</evidence>